<organism evidence="3 4">
    <name type="scientific">Streptomyces chiangmaiensis</name>
    <dbReference type="NCBI Taxonomy" id="766497"/>
    <lineage>
        <taxon>Bacteria</taxon>
        <taxon>Bacillati</taxon>
        <taxon>Actinomycetota</taxon>
        <taxon>Actinomycetes</taxon>
        <taxon>Kitasatosporales</taxon>
        <taxon>Streptomycetaceae</taxon>
        <taxon>Streptomyces</taxon>
    </lineage>
</organism>
<sequence length="285" mass="29130">MSWDPQHGNRTYGASGPNGVYAGDGAYQDGGDTQGLQVIYDPYGGEAQAYDAYVDPAAAHGWHESAAPDHGVALGDGYSHPQGAYGDSHNTYRGGHDAHEGGGTHESDRGASGTEHEHMYRDDGYAYGADEDQNDAGHDDGSVFVDVSGRRSRLIRRAGLAVAAVCVVFMTAVIAGFFSSVPSGGPLPWGQDQKQDQKQDDSKTATDQPGSTAEPTADPSARSGKSSGESAAPSPSVSASKSGGETKEPTTTAPTTAAAPTTSAPGRGNSSTSPGRGQGSTKGPR</sequence>
<feature type="compositionally biased region" description="Basic and acidic residues" evidence="1">
    <location>
        <begin position="193"/>
        <end position="204"/>
    </location>
</feature>
<comment type="caution">
    <text evidence="3">The sequence shown here is derived from an EMBL/GenBank/DDBJ whole genome shotgun (WGS) entry which is preliminary data.</text>
</comment>
<evidence type="ECO:0000256" key="2">
    <source>
        <dbReference type="SAM" id="Phobius"/>
    </source>
</evidence>
<name>A0ABU7FWM8_9ACTN</name>
<feature type="region of interest" description="Disordered" evidence="1">
    <location>
        <begin position="186"/>
        <end position="285"/>
    </location>
</feature>
<dbReference type="EMBL" id="JAYWVC010000352">
    <property type="protein sequence ID" value="MED7828307.1"/>
    <property type="molecule type" value="Genomic_DNA"/>
</dbReference>
<feature type="compositionally biased region" description="Low complexity" evidence="1">
    <location>
        <begin position="223"/>
        <end position="265"/>
    </location>
</feature>
<gene>
    <name evidence="3" type="ORF">VXC91_42210</name>
</gene>
<evidence type="ECO:0000256" key="1">
    <source>
        <dbReference type="SAM" id="MobiDB-lite"/>
    </source>
</evidence>
<evidence type="ECO:0000313" key="3">
    <source>
        <dbReference type="EMBL" id="MED7828307.1"/>
    </source>
</evidence>
<dbReference type="RefSeq" id="WP_329512655.1">
    <property type="nucleotide sequence ID" value="NZ_BAAAYZ010000131.1"/>
</dbReference>
<proteinExistence type="predicted"/>
<dbReference type="Proteomes" id="UP001333996">
    <property type="component" value="Unassembled WGS sequence"/>
</dbReference>
<reference evidence="3" key="1">
    <citation type="submission" date="2024-01" db="EMBL/GenBank/DDBJ databases">
        <title>First draft genome sequence data of TA4-1, the type strain of Gram-positive actinobacterium Streptomyces chiangmaiensis.</title>
        <authorList>
            <person name="Yasawong M."/>
            <person name="Nantapong N."/>
        </authorList>
    </citation>
    <scope>NUCLEOTIDE SEQUENCE</scope>
    <source>
        <strain evidence="3">TA4-1</strain>
    </source>
</reference>
<keyword evidence="2" id="KW-0472">Membrane</keyword>
<feature type="region of interest" description="Disordered" evidence="1">
    <location>
        <begin position="72"/>
        <end position="116"/>
    </location>
</feature>
<keyword evidence="2" id="KW-1133">Transmembrane helix</keyword>
<feature type="transmembrane region" description="Helical" evidence="2">
    <location>
        <begin position="158"/>
        <end position="178"/>
    </location>
</feature>
<accession>A0ABU7FWM8</accession>
<protein>
    <submittedName>
        <fullName evidence="3">Uncharacterized protein</fullName>
    </submittedName>
</protein>
<feature type="compositionally biased region" description="Basic and acidic residues" evidence="1">
    <location>
        <begin position="94"/>
        <end position="116"/>
    </location>
</feature>
<feature type="compositionally biased region" description="Polar residues" evidence="1">
    <location>
        <begin position="205"/>
        <end position="214"/>
    </location>
</feature>
<keyword evidence="4" id="KW-1185">Reference proteome</keyword>
<keyword evidence="2" id="KW-0812">Transmembrane</keyword>
<feature type="compositionally biased region" description="Gly residues" evidence="1">
    <location>
        <begin position="276"/>
        <end position="285"/>
    </location>
</feature>
<evidence type="ECO:0000313" key="4">
    <source>
        <dbReference type="Proteomes" id="UP001333996"/>
    </source>
</evidence>